<dbReference type="EMBL" id="FCOW01000013">
    <property type="protein sequence ID" value="CVK19939.1"/>
    <property type="molecule type" value="Genomic_DNA"/>
</dbReference>
<comment type="subcellular location">
    <subcellularLocation>
        <location evidence="1">Membrane</location>
        <topology evidence="1">Multi-pass membrane protein</topology>
    </subcellularLocation>
</comment>
<evidence type="ECO:0000259" key="8">
    <source>
        <dbReference type="Pfam" id="PF02397"/>
    </source>
</evidence>
<proteinExistence type="inferred from homology"/>
<dbReference type="PANTHER" id="PTHR30576">
    <property type="entry name" value="COLANIC BIOSYNTHESIS UDP-GLUCOSE LIPID CARRIER TRANSFERASE"/>
    <property type="match status" value="1"/>
</dbReference>
<feature type="transmembrane region" description="Helical" evidence="7">
    <location>
        <begin position="76"/>
        <end position="97"/>
    </location>
</feature>
<evidence type="ECO:0000256" key="1">
    <source>
        <dbReference type="ARBA" id="ARBA00004141"/>
    </source>
</evidence>
<evidence type="ECO:0000313" key="9">
    <source>
        <dbReference type="EMBL" id="CVK19939.1"/>
    </source>
</evidence>
<evidence type="ECO:0000256" key="5">
    <source>
        <dbReference type="ARBA" id="ARBA00022989"/>
    </source>
</evidence>
<evidence type="ECO:0000256" key="4">
    <source>
        <dbReference type="ARBA" id="ARBA00022692"/>
    </source>
</evidence>
<feature type="transmembrane region" description="Helical" evidence="7">
    <location>
        <begin position="257"/>
        <end position="278"/>
    </location>
</feature>
<dbReference type="PANTHER" id="PTHR30576:SF0">
    <property type="entry name" value="UNDECAPRENYL-PHOSPHATE N-ACETYLGALACTOSAMINYL 1-PHOSPHATE TRANSFERASE-RELATED"/>
    <property type="match status" value="1"/>
</dbReference>
<dbReference type="InterPro" id="IPR017475">
    <property type="entry name" value="EPS_sugar_tfrase"/>
</dbReference>
<evidence type="ECO:0000256" key="2">
    <source>
        <dbReference type="ARBA" id="ARBA00006464"/>
    </source>
</evidence>
<dbReference type="GO" id="GO:0016740">
    <property type="term" value="F:transferase activity"/>
    <property type="evidence" value="ECO:0007669"/>
    <property type="project" value="UniProtKB-KW"/>
</dbReference>
<evidence type="ECO:0000313" key="10">
    <source>
        <dbReference type="Proteomes" id="UP000245702"/>
    </source>
</evidence>
<protein>
    <submittedName>
        <fullName evidence="9">UDP-N-acetylgalactosamine-undecaprenyl-phosphate N-acetylgalactosaminephosphotransferase</fullName>
        <ecNumber evidence="9">2.7.8.40</ecNumber>
    </submittedName>
</protein>
<gene>
    <name evidence="9" type="primary">wecA</name>
    <name evidence="9" type="ORF">SSPH_02606</name>
</gene>
<evidence type="ECO:0000256" key="7">
    <source>
        <dbReference type="SAM" id="Phobius"/>
    </source>
</evidence>
<accession>A0ABP2CAY7</accession>
<keyword evidence="6 7" id="KW-0472">Membrane</keyword>
<keyword evidence="3 9" id="KW-0808">Transferase</keyword>
<organism evidence="9 10">
    <name type="scientific">Sporomusa sphaeroides DSM 2875</name>
    <dbReference type="NCBI Taxonomy" id="1337886"/>
    <lineage>
        <taxon>Bacteria</taxon>
        <taxon>Bacillati</taxon>
        <taxon>Bacillota</taxon>
        <taxon>Negativicutes</taxon>
        <taxon>Selenomonadales</taxon>
        <taxon>Sporomusaceae</taxon>
        <taxon>Sporomusa</taxon>
    </lineage>
</organism>
<keyword evidence="4 7" id="KW-0812">Transmembrane</keyword>
<comment type="similarity">
    <text evidence="2">Belongs to the bacterial sugar transferase family.</text>
</comment>
<name>A0ABP2CAY7_9FIRM</name>
<keyword evidence="10" id="KW-1185">Reference proteome</keyword>
<feature type="transmembrane region" description="Helical" evidence="7">
    <location>
        <begin position="12"/>
        <end position="37"/>
    </location>
</feature>
<feature type="transmembrane region" description="Helical" evidence="7">
    <location>
        <begin position="43"/>
        <end position="64"/>
    </location>
</feature>
<dbReference type="EC" id="2.7.8.40" evidence="9"/>
<reference evidence="9 10" key="1">
    <citation type="submission" date="2016-01" db="EMBL/GenBank/DDBJ databases">
        <authorList>
            <person name="Brown R."/>
        </authorList>
    </citation>
    <scope>NUCLEOTIDE SEQUENCE [LARGE SCALE GENOMIC DNA]</scope>
    <source>
        <strain evidence="9">Sporomusa sphaeroides DSM 2875</strain>
    </source>
</reference>
<dbReference type="Pfam" id="PF13727">
    <property type="entry name" value="CoA_binding_3"/>
    <property type="match status" value="1"/>
</dbReference>
<feature type="transmembrane region" description="Helical" evidence="7">
    <location>
        <begin position="103"/>
        <end position="122"/>
    </location>
</feature>
<evidence type="ECO:0000256" key="3">
    <source>
        <dbReference type="ARBA" id="ARBA00022679"/>
    </source>
</evidence>
<feature type="domain" description="Bacterial sugar transferase" evidence="8">
    <location>
        <begin position="252"/>
        <end position="432"/>
    </location>
</feature>
<dbReference type="NCBIfam" id="TIGR03025">
    <property type="entry name" value="EPS_sugtrans"/>
    <property type="match status" value="1"/>
</dbReference>
<keyword evidence="5 7" id="KW-1133">Transmembrane helix</keyword>
<evidence type="ECO:0000256" key="6">
    <source>
        <dbReference type="ARBA" id="ARBA00023136"/>
    </source>
</evidence>
<dbReference type="Pfam" id="PF02397">
    <property type="entry name" value="Bac_transf"/>
    <property type="match status" value="1"/>
</dbReference>
<dbReference type="InterPro" id="IPR003362">
    <property type="entry name" value="Bact_transf"/>
</dbReference>
<sequence length="458" mass="53005">MQRRFPMLRKLILLIGDMGILLLSTYLAVAIVFSYYTPKPDATIYYTMSPVMIITAGILFNINGLFTLSRKRYSELLLSLAVTIFNLFIIMMAASFFLREFAYSRSVLVVTAVLQFLLLALWKYMFWRIERARINPRNALLIGSEAECVRLITRLNAQPQLNYKVRYICNNYEDDPWQKIAETIDLIIVCSDMGLKDKAEIVHFCHKHGKQVFLIPDVYELFCSSVELDKIDDIPVFCPRYLKPNLEQRSLKRIMDILVSAIALSVLCPIMLLIAIAIKLDSRGPVFYSQIRTGRDEKPFKVYKFRSMRQDAEKWSGPVLATENDPRITKLGKFFRTTRLDELPQLFNVLMGDMSIVGPRPERPFFVEQFKAEIPEYLYRHNVKPGITGLAQVNGKYNTTPYDKLIYDLIYIQKCNIVTDLVIMLQTIRVLMIKSSTEGVREKGEKVDLSRYEINEIG</sequence>
<comment type="caution">
    <text evidence="9">The sequence shown here is derived from an EMBL/GenBank/DDBJ whole genome shotgun (WGS) entry which is preliminary data.</text>
</comment>
<dbReference type="Proteomes" id="UP000245702">
    <property type="component" value="Unassembled WGS sequence"/>
</dbReference>